<gene>
    <name evidence="4" type="ORF">DDE74_39120</name>
</gene>
<evidence type="ECO:0000256" key="3">
    <source>
        <dbReference type="PIRSR" id="PIRSR633195-1"/>
    </source>
</evidence>
<reference evidence="4 5" key="1">
    <citation type="submission" date="2018-04" db="EMBL/GenBank/DDBJ databases">
        <title>Complete genome sequences of Streptomyces lydicus strain WYEC and characterization of antagonistic properties of biological control agents.</title>
        <authorList>
            <person name="Mariita R.M."/>
            <person name="Sello J.K."/>
        </authorList>
    </citation>
    <scope>NUCLEOTIDE SEQUENCE [LARGE SCALE GENOMIC DNA]</scope>
    <source>
        <strain evidence="4 5">WYEC 108</strain>
    </source>
</reference>
<organism evidence="4 5">
    <name type="scientific">Streptomyces lydicus</name>
    <dbReference type="NCBI Taxonomy" id="47763"/>
    <lineage>
        <taxon>Bacteria</taxon>
        <taxon>Bacillati</taxon>
        <taxon>Actinomycetota</taxon>
        <taxon>Actinomycetes</taxon>
        <taxon>Kitasatosporales</taxon>
        <taxon>Streptomycetaceae</taxon>
        <taxon>Streptomyces</taxon>
    </lineage>
</organism>
<evidence type="ECO:0000313" key="4">
    <source>
        <dbReference type="EMBL" id="AZS76075.1"/>
    </source>
</evidence>
<dbReference type="Gene3D" id="3.75.10.10">
    <property type="entry name" value="L-arginine/glycine Amidinotransferase, Chain A"/>
    <property type="match status" value="1"/>
</dbReference>
<feature type="active site" evidence="3">
    <location>
        <position position="227"/>
    </location>
</feature>
<feature type="active site" evidence="3">
    <location>
        <position position="179"/>
    </location>
</feature>
<dbReference type="Proteomes" id="UP000275579">
    <property type="component" value="Chromosome"/>
</dbReference>
<dbReference type="RefSeq" id="WP_127154768.1">
    <property type="nucleotide sequence ID" value="NZ_CP029042.1"/>
</dbReference>
<dbReference type="PANTHER" id="PTHR10488">
    <property type="entry name" value="GLYCINE AMIDINOTRANSFERASE, MITOCHONDRIAL"/>
    <property type="match status" value="1"/>
</dbReference>
<evidence type="ECO:0000256" key="2">
    <source>
        <dbReference type="ARBA" id="ARBA00022679"/>
    </source>
</evidence>
<dbReference type="AlphaFoldDB" id="A0A3S9YMC2"/>
<keyword evidence="2 4" id="KW-0808">Transferase</keyword>
<protein>
    <submittedName>
        <fullName evidence="4">Inosamine-phosphate amidinotransferase 1</fullName>
    </submittedName>
</protein>
<accession>A0A3S9YMC2</accession>
<comment type="similarity">
    <text evidence="1">Belongs to the amidinotransferase family.</text>
</comment>
<dbReference type="GO" id="GO:0006601">
    <property type="term" value="P:creatine biosynthetic process"/>
    <property type="evidence" value="ECO:0007669"/>
    <property type="project" value="TreeGrafter"/>
</dbReference>
<dbReference type="PANTHER" id="PTHR10488:SF1">
    <property type="entry name" value="GLYCINE AMIDINOTRANSFERASE, MITOCHONDRIAL"/>
    <property type="match status" value="1"/>
</dbReference>
<dbReference type="CDD" id="cd21135">
    <property type="entry name" value="amidinotransferase_StrB1-like"/>
    <property type="match status" value="1"/>
</dbReference>
<sequence length="348" mass="38820">MSLVNVHNEWDPLEEIIIGTAVGARVPTADLSVFAVEYAGDYDSQDQIPSGAYPDRVVKETEEELHVLAEELTKLGVTVRRPRTRDNAALIKTPDWETDGFHDYCPRDGLLAIGQTIIETPMALRARSLESLAYKDILREYFDSGSRWLAAPKPQLTDASYAPHAPAGERLTDMEPVFDAANILRFGTDLLYLVSDSGNELGAKWLQSAVGDTYTVHPCRRLYASTHVDSTIVPLRPGLVLINPSRVNDRNMPDFLRSWKTITCPELVDIGFTGDKPHCSVWIGMNLLVVRPDLAVVDRRQTELIKLLEKHGMNVLPLQLTHSRTLGGGFHCATLDVRRTGTLQTYQF</sequence>
<proteinExistence type="inferred from homology"/>
<name>A0A3S9YMC2_9ACTN</name>
<dbReference type="EMBL" id="CP029042">
    <property type="protein sequence ID" value="AZS76075.1"/>
    <property type="molecule type" value="Genomic_DNA"/>
</dbReference>
<feature type="active site" description="Amidino-cysteine intermediate" evidence="3">
    <location>
        <position position="332"/>
    </location>
</feature>
<evidence type="ECO:0000256" key="1">
    <source>
        <dbReference type="ARBA" id="ARBA00006943"/>
    </source>
</evidence>
<dbReference type="SUPFAM" id="SSF55909">
    <property type="entry name" value="Pentein"/>
    <property type="match status" value="1"/>
</dbReference>
<dbReference type="GO" id="GO:0015068">
    <property type="term" value="F:glycine amidinotransferase activity"/>
    <property type="evidence" value="ECO:0007669"/>
    <property type="project" value="TreeGrafter"/>
</dbReference>
<dbReference type="InterPro" id="IPR033195">
    <property type="entry name" value="AmidinoTrfase"/>
</dbReference>
<evidence type="ECO:0000313" key="5">
    <source>
        <dbReference type="Proteomes" id="UP000275579"/>
    </source>
</evidence>